<accession>A0A6J8D540</accession>
<keyword evidence="1" id="KW-0346">Stress response</keyword>
<evidence type="ECO:0000259" key="4">
    <source>
        <dbReference type="Pfam" id="PF01965"/>
    </source>
</evidence>
<dbReference type="Gene3D" id="3.40.50.880">
    <property type="match status" value="1"/>
</dbReference>
<name>A0A6J8D540_MYTCO</name>
<dbReference type="PANTHER" id="PTHR48094:SF11">
    <property type="entry name" value="GLUTATHIONE-INDEPENDENT GLYOXALASE HSP31-RELATED"/>
    <property type="match status" value="1"/>
</dbReference>
<dbReference type="AlphaFoldDB" id="A0A6J8D540"/>
<dbReference type="OrthoDB" id="543156at2759"/>
<organism evidence="5 6">
    <name type="scientific">Mytilus coruscus</name>
    <name type="common">Sea mussel</name>
    <dbReference type="NCBI Taxonomy" id="42192"/>
    <lineage>
        <taxon>Eukaryota</taxon>
        <taxon>Metazoa</taxon>
        <taxon>Spiralia</taxon>
        <taxon>Lophotrochozoa</taxon>
        <taxon>Mollusca</taxon>
        <taxon>Bivalvia</taxon>
        <taxon>Autobranchia</taxon>
        <taxon>Pteriomorphia</taxon>
        <taxon>Mytilida</taxon>
        <taxon>Mytiloidea</taxon>
        <taxon>Mytilidae</taxon>
        <taxon>Mytilinae</taxon>
        <taxon>Mytilus</taxon>
    </lineage>
</organism>
<dbReference type="SUPFAM" id="SSF52317">
    <property type="entry name" value="Class I glutamine amidotransferase-like"/>
    <property type="match status" value="1"/>
</dbReference>
<feature type="domain" description="DJ-1/PfpI" evidence="4">
    <location>
        <begin position="75"/>
        <end position="267"/>
    </location>
</feature>
<dbReference type="InterPro" id="IPR050325">
    <property type="entry name" value="Prot/Nucl_acid_deglycase"/>
</dbReference>
<dbReference type="Proteomes" id="UP000507470">
    <property type="component" value="Unassembled WGS sequence"/>
</dbReference>
<dbReference type="GO" id="GO:0019243">
    <property type="term" value="P:methylglyoxal catabolic process to D-lactate via S-lactoyl-glutathione"/>
    <property type="evidence" value="ECO:0007669"/>
    <property type="project" value="TreeGrafter"/>
</dbReference>
<keyword evidence="2" id="KW-0456">Lyase</keyword>
<evidence type="ECO:0000256" key="2">
    <source>
        <dbReference type="ARBA" id="ARBA00023239"/>
    </source>
</evidence>
<dbReference type="GO" id="GO:0005737">
    <property type="term" value="C:cytoplasm"/>
    <property type="evidence" value="ECO:0007669"/>
    <property type="project" value="TreeGrafter"/>
</dbReference>
<dbReference type="EMBL" id="CACVKT020006490">
    <property type="protein sequence ID" value="CAC5402240.1"/>
    <property type="molecule type" value="Genomic_DNA"/>
</dbReference>
<gene>
    <name evidence="5" type="ORF">MCOR_36207</name>
</gene>
<dbReference type="InterPro" id="IPR002818">
    <property type="entry name" value="DJ-1/PfpI"/>
</dbReference>
<dbReference type="Pfam" id="PF01965">
    <property type="entry name" value="DJ-1_PfpI"/>
    <property type="match status" value="1"/>
</dbReference>
<protein>
    <recommendedName>
        <fullName evidence="4">DJ-1/PfpI domain-containing protein</fullName>
    </recommendedName>
</protein>
<evidence type="ECO:0000256" key="3">
    <source>
        <dbReference type="ARBA" id="ARBA00038493"/>
    </source>
</evidence>
<comment type="similarity">
    <text evidence="3">Belongs to the peptidase C56 family. HSP31-like subfamily.</text>
</comment>
<dbReference type="InterPro" id="IPR029062">
    <property type="entry name" value="Class_I_gatase-like"/>
</dbReference>
<dbReference type="GO" id="GO:0019172">
    <property type="term" value="F:glyoxalase III activity"/>
    <property type="evidence" value="ECO:0007669"/>
    <property type="project" value="TreeGrafter"/>
</dbReference>
<keyword evidence="6" id="KW-1185">Reference proteome</keyword>
<sequence length="273" mass="29698">MVEFNIEEKCSPYNKYILTLNVFDVLFSEQNIVRYLIYSSTTRASVKMPAKVLFVLTSHDKLGTTDNKTGWYLPEVAHPYHVLKAKGHDITFLSPKGGKAPMDPGSGEAFKDDQLCKDFLANKEAMSAIDNTRKPSQIKASDFKAIFYAGGHGPMFDLPGNQEIAKIGVGIYENGGIVSAVCHGPVGLVPLKLSNGEYLIKGKKVTAFTNAEEDAVQLTSIMPFLLETKLKELGGSFVAVDMWKPNVQVDGRLITGQNPASATPVGEALAKLL</sequence>
<reference evidence="5 6" key="1">
    <citation type="submission" date="2020-06" db="EMBL/GenBank/DDBJ databases">
        <authorList>
            <person name="Li R."/>
            <person name="Bekaert M."/>
        </authorList>
    </citation>
    <scope>NUCLEOTIDE SEQUENCE [LARGE SCALE GENOMIC DNA]</scope>
    <source>
        <strain evidence="6">wild</strain>
    </source>
</reference>
<evidence type="ECO:0000313" key="5">
    <source>
        <dbReference type="EMBL" id="CAC5402240.1"/>
    </source>
</evidence>
<evidence type="ECO:0000256" key="1">
    <source>
        <dbReference type="ARBA" id="ARBA00023016"/>
    </source>
</evidence>
<evidence type="ECO:0000313" key="6">
    <source>
        <dbReference type="Proteomes" id="UP000507470"/>
    </source>
</evidence>
<dbReference type="CDD" id="cd03141">
    <property type="entry name" value="GATase1_Hsp31_like"/>
    <property type="match status" value="1"/>
</dbReference>
<proteinExistence type="inferred from homology"/>
<dbReference type="PANTHER" id="PTHR48094">
    <property type="entry name" value="PROTEIN/NUCLEIC ACID DEGLYCASE DJ-1-RELATED"/>
    <property type="match status" value="1"/>
</dbReference>